<evidence type="ECO:0000259" key="16">
    <source>
        <dbReference type="PROSITE" id="PS50059"/>
    </source>
</evidence>
<keyword evidence="15" id="KW-0175">Coiled coil</keyword>
<comment type="function">
    <text evidence="10 12">Involved in protein export. Acts as a chaperone by maintaining the newly synthesized protein in an open conformation. Functions as a peptidyl-prolyl cis-trans isomerase.</text>
</comment>
<dbReference type="EC" id="5.2.1.8" evidence="3 12"/>
<dbReference type="GO" id="GO:0015031">
    <property type="term" value="P:protein transport"/>
    <property type="evidence" value="ECO:0007669"/>
    <property type="project" value="UniProtKB-UniRule"/>
</dbReference>
<dbReference type="PANTHER" id="PTHR30560:SF3">
    <property type="entry name" value="TRIGGER FACTOR-LIKE PROTEIN TIG, CHLOROPLASTIC"/>
    <property type="match status" value="1"/>
</dbReference>
<evidence type="ECO:0000256" key="2">
    <source>
        <dbReference type="ARBA" id="ARBA00005464"/>
    </source>
</evidence>
<keyword evidence="18" id="KW-1185">Reference proteome</keyword>
<reference evidence="17 18" key="1">
    <citation type="submission" date="2018-04" db="EMBL/GenBank/DDBJ databases">
        <title>Genomic Encyclopedia of Type Strains, Phase IV (KMG-IV): sequencing the most valuable type-strain genomes for metagenomic binning, comparative biology and taxonomic classification.</title>
        <authorList>
            <person name="Goeker M."/>
        </authorList>
    </citation>
    <scope>NUCLEOTIDE SEQUENCE [LARGE SCALE GENOMIC DNA]</scope>
    <source>
        <strain evidence="17 18">DSM 28795</strain>
    </source>
</reference>
<dbReference type="AlphaFoldDB" id="A0A2U1D930"/>
<dbReference type="InterPro" id="IPR037041">
    <property type="entry name" value="Trigger_fac_C_sf"/>
</dbReference>
<dbReference type="GO" id="GO:0003755">
    <property type="term" value="F:peptidyl-prolyl cis-trans isomerase activity"/>
    <property type="evidence" value="ECO:0007669"/>
    <property type="project" value="UniProtKB-UniRule"/>
</dbReference>
<evidence type="ECO:0000256" key="1">
    <source>
        <dbReference type="ARBA" id="ARBA00000971"/>
    </source>
</evidence>
<dbReference type="Gene3D" id="1.10.3120.10">
    <property type="entry name" value="Trigger factor, C-terminal domain"/>
    <property type="match status" value="1"/>
</dbReference>
<dbReference type="FunFam" id="3.10.50.40:FF:000001">
    <property type="entry name" value="Trigger factor"/>
    <property type="match status" value="1"/>
</dbReference>
<dbReference type="PANTHER" id="PTHR30560">
    <property type="entry name" value="TRIGGER FACTOR CHAPERONE AND PEPTIDYL-PROLYL CIS/TRANS ISOMERASE"/>
    <property type="match status" value="1"/>
</dbReference>
<dbReference type="EMBL" id="QEKT01000005">
    <property type="protein sequence ID" value="PVY84191.1"/>
    <property type="molecule type" value="Genomic_DNA"/>
</dbReference>
<dbReference type="Pfam" id="PF05698">
    <property type="entry name" value="Trigger_C"/>
    <property type="match status" value="1"/>
</dbReference>
<keyword evidence="9 12" id="KW-0131">Cell cycle</keyword>
<keyword evidence="12" id="KW-0963">Cytoplasm</keyword>
<feature type="coiled-coil region" evidence="15">
    <location>
        <begin position="257"/>
        <end position="284"/>
    </location>
</feature>
<comment type="catalytic activity">
    <reaction evidence="1 12 13">
        <text>[protein]-peptidylproline (omega=180) = [protein]-peptidylproline (omega=0)</text>
        <dbReference type="Rhea" id="RHEA:16237"/>
        <dbReference type="Rhea" id="RHEA-COMP:10747"/>
        <dbReference type="Rhea" id="RHEA-COMP:10748"/>
        <dbReference type="ChEBI" id="CHEBI:83833"/>
        <dbReference type="ChEBI" id="CHEBI:83834"/>
        <dbReference type="EC" id="5.2.1.8"/>
    </reaction>
</comment>
<dbReference type="NCBIfam" id="TIGR00115">
    <property type="entry name" value="tig"/>
    <property type="match status" value="1"/>
</dbReference>
<evidence type="ECO:0000256" key="8">
    <source>
        <dbReference type="ARBA" id="ARBA00023235"/>
    </source>
</evidence>
<feature type="domain" description="PPIase FKBP-type" evidence="16">
    <location>
        <begin position="165"/>
        <end position="250"/>
    </location>
</feature>
<comment type="domain">
    <text evidence="12">Consists of 3 domains; the N-terminus binds the ribosome, the middle domain has PPIase activity, while the C-terminus has intrinsic chaperone activity on its own.</text>
</comment>
<dbReference type="PROSITE" id="PS50059">
    <property type="entry name" value="FKBP_PPIASE"/>
    <property type="match status" value="1"/>
</dbReference>
<evidence type="ECO:0000256" key="15">
    <source>
        <dbReference type="SAM" id="Coils"/>
    </source>
</evidence>
<dbReference type="SUPFAM" id="SSF109998">
    <property type="entry name" value="Triger factor/SurA peptide-binding domain-like"/>
    <property type="match status" value="1"/>
</dbReference>
<dbReference type="Proteomes" id="UP000245433">
    <property type="component" value="Unassembled WGS sequence"/>
</dbReference>
<accession>A0A2U1D930</accession>
<evidence type="ECO:0000256" key="3">
    <source>
        <dbReference type="ARBA" id="ARBA00013194"/>
    </source>
</evidence>
<name>A0A2U1D930_9LACO</name>
<gene>
    <name evidence="12" type="primary">tig</name>
    <name evidence="17" type="ORF">C7384_10569</name>
</gene>
<dbReference type="GO" id="GO:0005737">
    <property type="term" value="C:cytoplasm"/>
    <property type="evidence" value="ECO:0007669"/>
    <property type="project" value="UniProtKB-SubCell"/>
</dbReference>
<dbReference type="PIRSF" id="PIRSF003095">
    <property type="entry name" value="Trigger_factor"/>
    <property type="match status" value="1"/>
</dbReference>
<keyword evidence="6 12" id="KW-0697">Rotamase</keyword>
<comment type="caution">
    <text evidence="17">The sequence shown here is derived from an EMBL/GenBank/DDBJ whole genome shotgun (WGS) entry which is preliminary data.</text>
</comment>
<dbReference type="InterPro" id="IPR005215">
    <property type="entry name" value="Trig_fac"/>
</dbReference>
<keyword evidence="7 12" id="KW-0143">Chaperone</keyword>
<dbReference type="Pfam" id="PF05697">
    <property type="entry name" value="Trigger_N"/>
    <property type="match status" value="1"/>
</dbReference>
<dbReference type="HAMAP" id="MF_00303">
    <property type="entry name" value="Trigger_factor_Tig"/>
    <property type="match status" value="1"/>
</dbReference>
<dbReference type="Gene3D" id="3.10.50.40">
    <property type="match status" value="1"/>
</dbReference>
<evidence type="ECO:0000256" key="6">
    <source>
        <dbReference type="ARBA" id="ARBA00023110"/>
    </source>
</evidence>
<evidence type="ECO:0000256" key="7">
    <source>
        <dbReference type="ARBA" id="ARBA00023186"/>
    </source>
</evidence>
<dbReference type="RefSeq" id="WP_089938721.1">
    <property type="nucleotide sequence ID" value="NZ_CAKOEX010000004.1"/>
</dbReference>
<dbReference type="SUPFAM" id="SSF102735">
    <property type="entry name" value="Trigger factor ribosome-binding domain"/>
    <property type="match status" value="1"/>
</dbReference>
<evidence type="ECO:0000256" key="4">
    <source>
        <dbReference type="ARBA" id="ARBA00016902"/>
    </source>
</evidence>
<dbReference type="GO" id="GO:0051083">
    <property type="term" value="P:'de novo' cotranslational protein folding"/>
    <property type="evidence" value="ECO:0007669"/>
    <property type="project" value="TreeGrafter"/>
</dbReference>
<dbReference type="InterPro" id="IPR046357">
    <property type="entry name" value="PPIase_dom_sf"/>
</dbReference>
<evidence type="ECO:0000256" key="10">
    <source>
        <dbReference type="ARBA" id="ARBA00024849"/>
    </source>
</evidence>
<evidence type="ECO:0000256" key="9">
    <source>
        <dbReference type="ARBA" id="ARBA00023306"/>
    </source>
</evidence>
<proteinExistence type="inferred from homology"/>
<dbReference type="GO" id="GO:0051301">
    <property type="term" value="P:cell division"/>
    <property type="evidence" value="ECO:0007669"/>
    <property type="project" value="UniProtKB-KW"/>
</dbReference>
<evidence type="ECO:0000256" key="14">
    <source>
        <dbReference type="RuleBase" id="RU003914"/>
    </source>
</evidence>
<evidence type="ECO:0000256" key="12">
    <source>
        <dbReference type="HAMAP-Rule" id="MF_00303"/>
    </source>
</evidence>
<dbReference type="InterPro" id="IPR036611">
    <property type="entry name" value="Trigger_fac_ribosome-bd_sf"/>
</dbReference>
<dbReference type="InterPro" id="IPR027304">
    <property type="entry name" value="Trigger_fact/SurA_dom_sf"/>
</dbReference>
<dbReference type="Gene3D" id="3.30.70.1050">
    <property type="entry name" value="Trigger factor ribosome-binding domain"/>
    <property type="match status" value="1"/>
</dbReference>
<evidence type="ECO:0000256" key="11">
    <source>
        <dbReference type="ARBA" id="ARBA00029986"/>
    </source>
</evidence>
<dbReference type="OrthoDB" id="9767721at2"/>
<dbReference type="GO" id="GO:0043335">
    <property type="term" value="P:protein unfolding"/>
    <property type="evidence" value="ECO:0007669"/>
    <property type="project" value="TreeGrafter"/>
</dbReference>
<dbReference type="InterPro" id="IPR008880">
    <property type="entry name" value="Trigger_fac_C"/>
</dbReference>
<evidence type="ECO:0000256" key="5">
    <source>
        <dbReference type="ARBA" id="ARBA00022618"/>
    </source>
</evidence>
<organism evidence="17 18">
    <name type="scientific">Convivina intestini</name>
    <dbReference type="NCBI Taxonomy" id="1505726"/>
    <lineage>
        <taxon>Bacteria</taxon>
        <taxon>Bacillati</taxon>
        <taxon>Bacillota</taxon>
        <taxon>Bacilli</taxon>
        <taxon>Lactobacillales</taxon>
        <taxon>Lactobacillaceae</taxon>
        <taxon>Convivina</taxon>
    </lineage>
</organism>
<dbReference type="GO" id="GO:0044183">
    <property type="term" value="F:protein folding chaperone"/>
    <property type="evidence" value="ECO:0007669"/>
    <property type="project" value="TreeGrafter"/>
</dbReference>
<dbReference type="InterPro" id="IPR008881">
    <property type="entry name" value="Trigger_fac_ribosome-bd_bac"/>
</dbReference>
<dbReference type="Pfam" id="PF00254">
    <property type="entry name" value="FKBP_C"/>
    <property type="match status" value="1"/>
</dbReference>
<evidence type="ECO:0000256" key="13">
    <source>
        <dbReference type="PROSITE-ProRule" id="PRU00277"/>
    </source>
</evidence>
<dbReference type="GO" id="GO:0043022">
    <property type="term" value="F:ribosome binding"/>
    <property type="evidence" value="ECO:0007669"/>
    <property type="project" value="TreeGrafter"/>
</dbReference>
<evidence type="ECO:0000313" key="17">
    <source>
        <dbReference type="EMBL" id="PVY84191.1"/>
    </source>
</evidence>
<keyword evidence="8 12" id="KW-0413">Isomerase</keyword>
<comment type="subcellular location">
    <subcellularLocation>
        <location evidence="12">Cytoplasm</location>
    </subcellularLocation>
    <text evidence="12">About half TF is bound to the ribosome near the polypeptide exit tunnel while the other half is free in the cytoplasm.</text>
</comment>
<evidence type="ECO:0000313" key="18">
    <source>
        <dbReference type="Proteomes" id="UP000245433"/>
    </source>
</evidence>
<dbReference type="InterPro" id="IPR001179">
    <property type="entry name" value="PPIase_FKBP_dom"/>
</dbReference>
<protein>
    <recommendedName>
        <fullName evidence="4 12">Trigger factor</fullName>
        <shortName evidence="12">TF</shortName>
        <ecNumber evidence="3 12">5.2.1.8</ecNumber>
    </recommendedName>
    <alternativeName>
        <fullName evidence="11 12">PPIase</fullName>
    </alternativeName>
</protein>
<sequence length="433" mass="47544">MSKWTPATDAKNRGTLEFTVPQEEVKQGLKAAFEKNKDKIAVPGFRKGKVPMALFIQKFGEEALYQDVLDQVLPAIYEAAVLEAGINVVGRPGIAPVSMNKGEDWQLKAEVTVAPEIKLGEYLGLEVPAQDETVDDAAVEQELNQMRENQAELVLQDAGVKAEEGDTVVIDFDGSVDGDHFDGGQAKDYSLELGSGQFIPGFEEQLVGHEAGQEVDVKVTFPEEYQAKNLAGKEALFEVTIHEIKRKSLPDLDDEFAKDVDEDVETLAELKEKVQKRLADEKQAAAKDAFEDAAVNAVVDNAEVIGDEIPEAMLQEDIDNQTNQYLGQLQQQGISPEMFFKISGQTKEGLSAQFKEGADRRVKTGLVLDAVVKAENITPSDEEVNEEVKSLSEQYHVDEAQVRAALSDTLLKHDIAMRQAVEKIVSSAKAIQK</sequence>
<dbReference type="SUPFAM" id="SSF54534">
    <property type="entry name" value="FKBP-like"/>
    <property type="match status" value="1"/>
</dbReference>
<keyword evidence="5 12" id="KW-0132">Cell division</keyword>
<comment type="similarity">
    <text evidence="2 12 14">Belongs to the FKBP-type PPIase family. Tig subfamily.</text>
</comment>